<organism evidence="1 2">
    <name type="scientific">Natranaerovirga pectinivora</name>
    <dbReference type="NCBI Taxonomy" id="682400"/>
    <lineage>
        <taxon>Bacteria</taxon>
        <taxon>Bacillati</taxon>
        <taxon>Bacillota</taxon>
        <taxon>Clostridia</taxon>
        <taxon>Lachnospirales</taxon>
        <taxon>Natranaerovirgaceae</taxon>
        <taxon>Natranaerovirga</taxon>
    </lineage>
</organism>
<dbReference type="Proteomes" id="UP000294902">
    <property type="component" value="Unassembled WGS sequence"/>
</dbReference>
<gene>
    <name evidence="1" type="ORF">EDC18_102424</name>
</gene>
<name>A0A4R3MN30_9FIRM</name>
<evidence type="ECO:0000313" key="1">
    <source>
        <dbReference type="EMBL" id="TCT16405.1"/>
    </source>
</evidence>
<evidence type="ECO:0008006" key="3">
    <source>
        <dbReference type="Google" id="ProtNLM"/>
    </source>
</evidence>
<accession>A0A4R3MN30</accession>
<reference evidence="1 2" key="1">
    <citation type="submission" date="2019-03" db="EMBL/GenBank/DDBJ databases">
        <title>Genomic Encyclopedia of Type Strains, Phase IV (KMG-IV): sequencing the most valuable type-strain genomes for metagenomic binning, comparative biology and taxonomic classification.</title>
        <authorList>
            <person name="Goeker M."/>
        </authorList>
    </citation>
    <scope>NUCLEOTIDE SEQUENCE [LARGE SCALE GENOMIC DNA]</scope>
    <source>
        <strain evidence="1 2">DSM 24629</strain>
    </source>
</reference>
<sequence length="109" mass="12452">MSKVIDLGVLVKESLEFVVPNGDKFVIPGNISTIFTMKLSKYQQEIGELEDNEKAINTMKTMVLDILSLDKNQTVDMNYIDTNLDDLRFLKAIIESMMEHIRDISKDPN</sequence>
<dbReference type="RefSeq" id="WP_132250774.1">
    <property type="nucleotide sequence ID" value="NZ_SMAL01000002.1"/>
</dbReference>
<keyword evidence="2" id="KW-1185">Reference proteome</keyword>
<dbReference type="AlphaFoldDB" id="A0A4R3MN30"/>
<comment type="caution">
    <text evidence="1">The sequence shown here is derived from an EMBL/GenBank/DDBJ whole genome shotgun (WGS) entry which is preliminary data.</text>
</comment>
<evidence type="ECO:0000313" key="2">
    <source>
        <dbReference type="Proteomes" id="UP000294902"/>
    </source>
</evidence>
<protein>
    <recommendedName>
        <fullName evidence="3">Tail assembly chaperone</fullName>
    </recommendedName>
</protein>
<dbReference type="EMBL" id="SMAL01000002">
    <property type="protein sequence ID" value="TCT16405.1"/>
    <property type="molecule type" value="Genomic_DNA"/>
</dbReference>
<dbReference type="OrthoDB" id="1807636at2"/>
<proteinExistence type="predicted"/>